<gene>
    <name evidence="1" type="ORF">GO493_17515</name>
</gene>
<dbReference type="AlphaFoldDB" id="A0A7K1U6T3"/>
<dbReference type="RefSeq" id="WP_157307516.1">
    <property type="nucleotide sequence ID" value="NZ_WRXN01000007.1"/>
</dbReference>
<keyword evidence="2" id="KW-1185">Reference proteome</keyword>
<protein>
    <submittedName>
        <fullName evidence="1">Uncharacterized protein</fullName>
    </submittedName>
</protein>
<reference evidence="1 2" key="1">
    <citation type="submission" date="2019-12" db="EMBL/GenBank/DDBJ databases">
        <title>Chitinophaga sp. strain ysch24 (GDMCC 1.1355), whole genome shotgun sequence.</title>
        <authorList>
            <person name="Zhang X."/>
        </authorList>
    </citation>
    <scope>NUCLEOTIDE SEQUENCE [LARGE SCALE GENOMIC DNA]</scope>
    <source>
        <strain evidence="2">ysch24</strain>
    </source>
</reference>
<name>A0A7K1U6T3_9BACT</name>
<proteinExistence type="predicted"/>
<dbReference type="Proteomes" id="UP000461730">
    <property type="component" value="Unassembled WGS sequence"/>
</dbReference>
<evidence type="ECO:0000313" key="1">
    <source>
        <dbReference type="EMBL" id="MVT10073.1"/>
    </source>
</evidence>
<comment type="caution">
    <text evidence="1">The sequence shown here is derived from an EMBL/GenBank/DDBJ whole genome shotgun (WGS) entry which is preliminary data.</text>
</comment>
<evidence type="ECO:0000313" key="2">
    <source>
        <dbReference type="Proteomes" id="UP000461730"/>
    </source>
</evidence>
<accession>A0A7K1U6T3</accession>
<sequence length="295" mass="33254">MSQSLADLEKQLDSLLRKQEKSEFVIGLGYGNNPAYGDKKVNYEVPVVMKTFIAPTVSYYHKTGLFANVSGYYLFGANGTPWFEWDLTAGYDYSRNKKFLTGISYTKYIFADSADVPVTPINNELFAYFYYRDWWLQPGISLDLGWGSAEERDGPGPLTRTIHGTDFNVVAAVRHPFIFMDVLKADDAVLLTPSFGLTMGTANYYSNLKAFQYASRSPMIKSFHDNFSNIEDLVLPPSNQTKTGFEFRALDFTLSLSYVFGKITLSPSYTVFKPFQGEDKSLVGYFTARIGVTLK</sequence>
<dbReference type="EMBL" id="WRXN01000007">
    <property type="protein sequence ID" value="MVT10073.1"/>
    <property type="molecule type" value="Genomic_DNA"/>
</dbReference>
<organism evidence="1 2">
    <name type="scientific">Chitinophaga tropicalis</name>
    <dbReference type="NCBI Taxonomy" id="2683588"/>
    <lineage>
        <taxon>Bacteria</taxon>
        <taxon>Pseudomonadati</taxon>
        <taxon>Bacteroidota</taxon>
        <taxon>Chitinophagia</taxon>
        <taxon>Chitinophagales</taxon>
        <taxon>Chitinophagaceae</taxon>
        <taxon>Chitinophaga</taxon>
    </lineage>
</organism>